<dbReference type="PANTHER" id="PTHR21115:SF0">
    <property type="entry name" value="GH06117P-RELATED"/>
    <property type="match status" value="1"/>
</dbReference>
<evidence type="ECO:0000259" key="1">
    <source>
        <dbReference type="Pfam" id="PF16013"/>
    </source>
</evidence>
<dbReference type="RefSeq" id="XP_014245739.1">
    <property type="nucleotide sequence ID" value="XM_014390253.2"/>
</dbReference>
<feature type="domain" description="DUF4781" evidence="1">
    <location>
        <begin position="113"/>
        <end position="372"/>
    </location>
</feature>
<dbReference type="EnsemblMetazoa" id="XM_014390253.2">
    <property type="protein sequence ID" value="XP_014245739.1"/>
    <property type="gene ID" value="LOC106664498"/>
</dbReference>
<sequence>MDAVQQITSDNAIDFNEWKKKAICCQDIFSELLEDRIWDEFKSAEKEYMYSKLAPALFGRPLADDKYLGFSKEQRDLAEDIINRIVRYSIYEDKIQIAVIFVCVYHDRQLLTVPVIRVRTTDSVEETEISENAFIDHLGRFYKNWTIYLKTNQWYRSCLCVPNNGYYSSERDYSFINQENYGSLLMKLDNISSQTNIVSCVTLLTGAVMSSFPPTTVPGVVLMATSMGIGAPGMVFGFFRSAQLLLDRKMHHQSIGLKNNEARQSWLHMSGSVLALGTFGCSRFIAACARAGKTISGSVNILFSSLQLSSIGVSGFGVVNSFYELKKKKGKPSSLEILHLTTSTLLFTHSLFSIKTMNSIINEEQNQPILNILKNGQLNLNVAPENKVNPVIKGKREFIKHFRKIDNFSALINNFQTTADIQMNALFSSLLKSPESFCLLTKSVKAEIIALLEKLRKYQITENQFINKVPKEIKDFVKVNNTSNKAKVEESDNLKTLTIGDKRIDELNLIEKTKCEKIIEAFYVELRPVWRVLENLKFSNSLHFYQVVKRFVDFIENELSQRRIANPTPKRPTGVSVPQHYQLEIEKEISEQNTCEKCLTNELKGLYEKCQNDSFEFEGFIPELNILPFEQCCSIVDEMVGHEVTTKQWHQKDFSLDCKFESKYNITESISFITIDSSSVLVVYDAKEQYRLYSV</sequence>
<proteinExistence type="predicted"/>
<protein>
    <recommendedName>
        <fullName evidence="1">DUF4781 domain-containing protein</fullName>
    </recommendedName>
</protein>
<dbReference type="GeneID" id="106664498"/>
<dbReference type="OrthoDB" id="6598023at2759"/>
<dbReference type="Proteomes" id="UP000494040">
    <property type="component" value="Unassembled WGS sequence"/>
</dbReference>
<accession>A0A8I6RHV6</accession>
<name>A0A8I6RHV6_CIMLE</name>
<dbReference type="KEGG" id="clec:106664498"/>
<dbReference type="PANTHER" id="PTHR21115">
    <property type="entry name" value="GH06117P-RELATED"/>
    <property type="match status" value="1"/>
</dbReference>
<reference evidence="2" key="1">
    <citation type="submission" date="2022-01" db="UniProtKB">
        <authorList>
            <consortium name="EnsemblMetazoa"/>
        </authorList>
    </citation>
    <scope>IDENTIFICATION</scope>
</reference>
<dbReference type="AlphaFoldDB" id="A0A8I6RHV6"/>
<evidence type="ECO:0000313" key="2">
    <source>
        <dbReference type="EnsemblMetazoa" id="XP_014245739.1"/>
    </source>
</evidence>
<evidence type="ECO:0000313" key="3">
    <source>
        <dbReference type="Proteomes" id="UP000494040"/>
    </source>
</evidence>
<dbReference type="InterPro" id="IPR031962">
    <property type="entry name" value="DUF4781"/>
</dbReference>
<organism evidence="2 3">
    <name type="scientific">Cimex lectularius</name>
    <name type="common">Bed bug</name>
    <name type="synonym">Acanthia lectularia</name>
    <dbReference type="NCBI Taxonomy" id="79782"/>
    <lineage>
        <taxon>Eukaryota</taxon>
        <taxon>Metazoa</taxon>
        <taxon>Ecdysozoa</taxon>
        <taxon>Arthropoda</taxon>
        <taxon>Hexapoda</taxon>
        <taxon>Insecta</taxon>
        <taxon>Pterygota</taxon>
        <taxon>Neoptera</taxon>
        <taxon>Paraneoptera</taxon>
        <taxon>Hemiptera</taxon>
        <taxon>Heteroptera</taxon>
        <taxon>Panheteroptera</taxon>
        <taxon>Cimicomorpha</taxon>
        <taxon>Cimicidae</taxon>
        <taxon>Cimex</taxon>
    </lineage>
</organism>
<keyword evidence="3" id="KW-1185">Reference proteome</keyword>
<dbReference type="Pfam" id="PF16013">
    <property type="entry name" value="DUF4781"/>
    <property type="match status" value="1"/>
</dbReference>